<protein>
    <submittedName>
        <fullName evidence="9">Putative Transmembrane protein 6/97</fullName>
    </submittedName>
</protein>
<dbReference type="AlphaFoldDB" id="A0A5B7B3B0"/>
<comment type="subcellular location">
    <subcellularLocation>
        <location evidence="1">Endoplasmic reticulum membrane</location>
        <topology evidence="1">Multi-pass membrane protein</topology>
    </subcellularLocation>
</comment>
<evidence type="ECO:0000256" key="2">
    <source>
        <dbReference type="ARBA" id="ARBA00009096"/>
    </source>
</evidence>
<proteinExistence type="inferred from homology"/>
<organism evidence="9">
    <name type="scientific">Davidia involucrata</name>
    <name type="common">Dove tree</name>
    <dbReference type="NCBI Taxonomy" id="16924"/>
    <lineage>
        <taxon>Eukaryota</taxon>
        <taxon>Viridiplantae</taxon>
        <taxon>Streptophyta</taxon>
        <taxon>Embryophyta</taxon>
        <taxon>Tracheophyta</taxon>
        <taxon>Spermatophyta</taxon>
        <taxon>Magnoliopsida</taxon>
        <taxon>eudicotyledons</taxon>
        <taxon>Gunneridae</taxon>
        <taxon>Pentapetalae</taxon>
        <taxon>asterids</taxon>
        <taxon>Cornales</taxon>
        <taxon>Nyssaceae</taxon>
        <taxon>Davidia</taxon>
    </lineage>
</organism>
<evidence type="ECO:0000256" key="7">
    <source>
        <dbReference type="PIRNR" id="PIRNR031032"/>
    </source>
</evidence>
<keyword evidence="3 7" id="KW-0812">Transmembrane</keyword>
<keyword evidence="5 7" id="KW-1133">Transmembrane helix</keyword>
<dbReference type="PANTHER" id="PTHR31204:SF1">
    <property type="entry name" value="SIGMA INTRACELLULAR RECEPTOR 2"/>
    <property type="match status" value="1"/>
</dbReference>
<evidence type="ECO:0000313" key="9">
    <source>
        <dbReference type="EMBL" id="MPA63450.1"/>
    </source>
</evidence>
<dbReference type="PANTHER" id="PTHR31204">
    <property type="entry name" value="SIGMA INTRACELLULAR RECEPTOR 2"/>
    <property type="match status" value="1"/>
</dbReference>
<keyword evidence="4" id="KW-0256">Endoplasmic reticulum</keyword>
<evidence type="ECO:0000259" key="8">
    <source>
        <dbReference type="PROSITE" id="PS51751"/>
    </source>
</evidence>
<reference evidence="9" key="1">
    <citation type="submission" date="2019-08" db="EMBL/GenBank/DDBJ databases">
        <title>Reference gene set and small RNA set construction with multiple tissues from Davidia involucrata Baill.</title>
        <authorList>
            <person name="Yang H."/>
            <person name="Zhou C."/>
            <person name="Li G."/>
            <person name="Wang J."/>
            <person name="Gao P."/>
            <person name="Wang M."/>
            <person name="Wang R."/>
            <person name="Zhao Y."/>
        </authorList>
    </citation>
    <scope>NUCLEOTIDE SEQUENCE</scope>
    <source>
        <tissue evidence="9">Mixed with DoveR01_LX</tissue>
    </source>
</reference>
<keyword evidence="6 7" id="KW-0472">Membrane</keyword>
<feature type="transmembrane region" description="Helical" evidence="7">
    <location>
        <begin position="63"/>
        <end position="85"/>
    </location>
</feature>
<evidence type="ECO:0000256" key="6">
    <source>
        <dbReference type="ARBA" id="ARBA00023136"/>
    </source>
</evidence>
<evidence type="ECO:0000256" key="3">
    <source>
        <dbReference type="ARBA" id="ARBA00022692"/>
    </source>
</evidence>
<dbReference type="PIRSF" id="PIRSF031032">
    <property type="entry name" value="TMP_97_prd"/>
    <property type="match status" value="1"/>
</dbReference>
<dbReference type="Pfam" id="PF05241">
    <property type="entry name" value="EBP"/>
    <property type="match status" value="1"/>
</dbReference>
<dbReference type="InterPro" id="IPR051987">
    <property type="entry name" value="Sigma-2_receptor-like"/>
</dbReference>
<dbReference type="EMBL" id="GHES01032891">
    <property type="protein sequence ID" value="MPA63450.1"/>
    <property type="molecule type" value="Transcribed_RNA"/>
</dbReference>
<dbReference type="GO" id="GO:0005789">
    <property type="term" value="C:endoplasmic reticulum membrane"/>
    <property type="evidence" value="ECO:0007669"/>
    <property type="project" value="UniProtKB-SubCell"/>
</dbReference>
<dbReference type="InterPro" id="IPR033118">
    <property type="entry name" value="EXPERA"/>
</dbReference>
<feature type="transmembrane region" description="Helical" evidence="7">
    <location>
        <begin position="7"/>
        <end position="26"/>
    </location>
</feature>
<feature type="transmembrane region" description="Helical" evidence="7">
    <location>
        <begin position="97"/>
        <end position="116"/>
    </location>
</feature>
<gene>
    <name evidence="9" type="ORF">Din_032891</name>
</gene>
<dbReference type="PROSITE" id="PS51751">
    <property type="entry name" value="EXPERA"/>
    <property type="match status" value="1"/>
</dbReference>
<evidence type="ECO:0000256" key="1">
    <source>
        <dbReference type="ARBA" id="ARBA00004477"/>
    </source>
</evidence>
<feature type="domain" description="EXPERA" evidence="8">
    <location>
        <begin position="8"/>
        <end position="140"/>
    </location>
</feature>
<dbReference type="InterPro" id="IPR016964">
    <property type="entry name" value="Sigma2_recept"/>
</dbReference>
<sequence length="166" mass="18517">MGALTKLIDAILFLCFIVIALAVPLIEAQMVLPVNYFPDFLVDLKVWYTREVGHYLVIEKPDFFVGLALFELVFQWPLSVFNLYGIAAGKSWFSTTCLVYGVSFSTSLVAILAELVGSRKASDKLLMMYYPFIGFAVLAILRGLLPHSAKTPTIGKRPALHRKKKA</sequence>
<accession>A0A5B7B3B0</accession>
<name>A0A5B7B3B0_DAVIN</name>
<evidence type="ECO:0000256" key="4">
    <source>
        <dbReference type="ARBA" id="ARBA00022824"/>
    </source>
</evidence>
<evidence type="ECO:0000256" key="5">
    <source>
        <dbReference type="ARBA" id="ARBA00022989"/>
    </source>
</evidence>
<comment type="similarity">
    <text evidence="2">Belongs to the TMEM97/sigma-2 receptor family.</text>
</comment>
<feature type="transmembrane region" description="Helical" evidence="7">
    <location>
        <begin position="128"/>
        <end position="145"/>
    </location>
</feature>